<organism evidence="2">
    <name type="scientific">marine sediment metagenome</name>
    <dbReference type="NCBI Taxonomy" id="412755"/>
    <lineage>
        <taxon>unclassified sequences</taxon>
        <taxon>metagenomes</taxon>
        <taxon>ecological metagenomes</taxon>
    </lineage>
</organism>
<gene>
    <name evidence="2" type="ORF">LCGC14_1220070</name>
</gene>
<keyword evidence="1" id="KW-0472">Membrane</keyword>
<sequence length="190" mass="20779">MKKCGLRISAIAIVFVLWLGVIVLGHRDRYAFIPPSATTEEASADGEMLFWDSSVTKWTCTESTELFWDDVNKRLGIGTATPQATVDVNGFTMLGSDAPKIKMKKLTGTTGGTEGDQTNITHGLDRSKIIGCQVLVTAANNNRILPAFIEVDEYEYSVFIDATNVRIDLHATNSNSIRSGAITVLLTYEE</sequence>
<proteinExistence type="predicted"/>
<evidence type="ECO:0000256" key="1">
    <source>
        <dbReference type="SAM" id="Phobius"/>
    </source>
</evidence>
<accession>A0A0F9LYZ1</accession>
<dbReference type="AlphaFoldDB" id="A0A0F9LYZ1"/>
<name>A0A0F9LYZ1_9ZZZZ</name>
<keyword evidence="1" id="KW-1133">Transmembrane helix</keyword>
<feature type="transmembrane region" description="Helical" evidence="1">
    <location>
        <begin position="6"/>
        <end position="25"/>
    </location>
</feature>
<dbReference type="EMBL" id="LAZR01006414">
    <property type="protein sequence ID" value="KKM92276.1"/>
    <property type="molecule type" value="Genomic_DNA"/>
</dbReference>
<protein>
    <submittedName>
        <fullName evidence="2">Uncharacterized protein</fullName>
    </submittedName>
</protein>
<comment type="caution">
    <text evidence="2">The sequence shown here is derived from an EMBL/GenBank/DDBJ whole genome shotgun (WGS) entry which is preliminary data.</text>
</comment>
<reference evidence="2" key="1">
    <citation type="journal article" date="2015" name="Nature">
        <title>Complex archaea that bridge the gap between prokaryotes and eukaryotes.</title>
        <authorList>
            <person name="Spang A."/>
            <person name="Saw J.H."/>
            <person name="Jorgensen S.L."/>
            <person name="Zaremba-Niedzwiedzka K."/>
            <person name="Martijn J."/>
            <person name="Lind A.E."/>
            <person name="van Eijk R."/>
            <person name="Schleper C."/>
            <person name="Guy L."/>
            <person name="Ettema T.J."/>
        </authorList>
    </citation>
    <scope>NUCLEOTIDE SEQUENCE</scope>
</reference>
<evidence type="ECO:0000313" key="2">
    <source>
        <dbReference type="EMBL" id="KKM92276.1"/>
    </source>
</evidence>
<keyword evidence="1" id="KW-0812">Transmembrane</keyword>